<feature type="transmembrane region" description="Helical" evidence="6">
    <location>
        <begin position="7"/>
        <end position="30"/>
    </location>
</feature>
<reference evidence="8 9" key="1">
    <citation type="journal article" date="2016" name="Int. J. Syst. Evol. Microbiol.">
        <title>Lysobacter erysipheiresistens sp. nov., an antagonist of powdery mildew, isolated from tobacco-cultivated soil.</title>
        <authorList>
            <person name="Xie B."/>
            <person name="Li T."/>
            <person name="Lin X."/>
            <person name="Wang C.J."/>
            <person name="Chen Y.J."/>
            <person name="Liu W.J."/>
            <person name="Zhao Z.W."/>
        </authorList>
    </citation>
    <scope>NUCLEOTIDE SEQUENCE [LARGE SCALE GENOMIC DNA]</scope>
    <source>
        <strain evidence="8 9">RS-LYSO-3</strain>
    </source>
</reference>
<comment type="subcellular location">
    <subcellularLocation>
        <location evidence="1">Cell membrane</location>
        <topology evidence="1">Multi-pass membrane protein</topology>
    </subcellularLocation>
</comment>
<dbReference type="InterPro" id="IPR051311">
    <property type="entry name" value="DedA_domain"/>
</dbReference>
<feature type="transmembrane region" description="Helical" evidence="6">
    <location>
        <begin position="50"/>
        <end position="71"/>
    </location>
</feature>
<organism evidence="8 9">
    <name type="scientific">Novilysobacter erysipheiresistens</name>
    <dbReference type="NCBI Taxonomy" id="1749332"/>
    <lineage>
        <taxon>Bacteria</taxon>
        <taxon>Pseudomonadati</taxon>
        <taxon>Pseudomonadota</taxon>
        <taxon>Gammaproteobacteria</taxon>
        <taxon>Lysobacterales</taxon>
        <taxon>Lysobacteraceae</taxon>
        <taxon>Novilysobacter</taxon>
    </lineage>
</organism>
<evidence type="ECO:0000256" key="1">
    <source>
        <dbReference type="ARBA" id="ARBA00004651"/>
    </source>
</evidence>
<accession>A0ABU7YX27</accession>
<feature type="transmembrane region" description="Helical" evidence="6">
    <location>
        <begin position="140"/>
        <end position="163"/>
    </location>
</feature>
<dbReference type="Pfam" id="PF09335">
    <property type="entry name" value="VTT_dom"/>
    <property type="match status" value="1"/>
</dbReference>
<feature type="transmembrane region" description="Helical" evidence="6">
    <location>
        <begin position="175"/>
        <end position="193"/>
    </location>
</feature>
<keyword evidence="5 6" id="KW-0472">Membrane</keyword>
<feature type="domain" description="VTT" evidence="7">
    <location>
        <begin position="30"/>
        <end position="160"/>
    </location>
</feature>
<evidence type="ECO:0000256" key="4">
    <source>
        <dbReference type="ARBA" id="ARBA00022989"/>
    </source>
</evidence>
<name>A0ABU7YX27_9GAMM</name>
<dbReference type="RefSeq" id="WP_332615497.1">
    <property type="nucleotide sequence ID" value="NZ_JAXGFP010000002.1"/>
</dbReference>
<evidence type="ECO:0000313" key="9">
    <source>
        <dbReference type="Proteomes" id="UP001355056"/>
    </source>
</evidence>
<sequence>MGDWITGTIIAMGYTGVLLLTLLETVFWPLPSELILPLAGYLASHHEMTLVGVIIAGTAGSVLGALLLYAIGRKLGEERLKSFADHYGRWLTFSRDDIDRASAWFDRHGGAAVLLCRMIPGIRALISIPAGINRMSLPKFLAYTTLGSAAWTTLLVCIGYVLGSNFEQVGTYIDPLTKAVFAAIVVVYLWRVMRHKGVSGRDP</sequence>
<keyword evidence="4 6" id="KW-1133">Transmembrane helix</keyword>
<proteinExistence type="predicted"/>
<dbReference type="Proteomes" id="UP001355056">
    <property type="component" value="Unassembled WGS sequence"/>
</dbReference>
<gene>
    <name evidence="8" type="ORF">SNE34_05675</name>
</gene>
<evidence type="ECO:0000259" key="7">
    <source>
        <dbReference type="Pfam" id="PF09335"/>
    </source>
</evidence>
<evidence type="ECO:0000256" key="2">
    <source>
        <dbReference type="ARBA" id="ARBA00022475"/>
    </source>
</evidence>
<dbReference type="PANTHER" id="PTHR42709">
    <property type="entry name" value="ALKALINE PHOSPHATASE LIKE PROTEIN"/>
    <property type="match status" value="1"/>
</dbReference>
<evidence type="ECO:0000256" key="6">
    <source>
        <dbReference type="SAM" id="Phobius"/>
    </source>
</evidence>
<evidence type="ECO:0000256" key="5">
    <source>
        <dbReference type="ARBA" id="ARBA00023136"/>
    </source>
</evidence>
<evidence type="ECO:0000256" key="3">
    <source>
        <dbReference type="ARBA" id="ARBA00022692"/>
    </source>
</evidence>
<protein>
    <submittedName>
        <fullName evidence="8">DedA family protein</fullName>
    </submittedName>
</protein>
<keyword evidence="9" id="KW-1185">Reference proteome</keyword>
<dbReference type="InterPro" id="IPR032816">
    <property type="entry name" value="VTT_dom"/>
</dbReference>
<comment type="caution">
    <text evidence="8">The sequence shown here is derived from an EMBL/GenBank/DDBJ whole genome shotgun (WGS) entry which is preliminary data.</text>
</comment>
<keyword evidence="2" id="KW-1003">Cell membrane</keyword>
<evidence type="ECO:0000313" key="8">
    <source>
        <dbReference type="EMBL" id="MEG3183494.1"/>
    </source>
</evidence>
<dbReference type="EMBL" id="JAXGFP010000002">
    <property type="protein sequence ID" value="MEG3183494.1"/>
    <property type="molecule type" value="Genomic_DNA"/>
</dbReference>
<dbReference type="PANTHER" id="PTHR42709:SF6">
    <property type="entry name" value="UNDECAPRENYL PHOSPHATE TRANSPORTER A"/>
    <property type="match status" value="1"/>
</dbReference>
<keyword evidence="3 6" id="KW-0812">Transmembrane</keyword>